<reference evidence="6" key="1">
    <citation type="submission" date="2016-10" db="EMBL/GenBank/DDBJ databases">
        <authorList>
            <person name="Varghese N."/>
            <person name="Submissions S."/>
        </authorList>
    </citation>
    <scope>NUCLEOTIDE SEQUENCE [LARGE SCALE GENOMIC DNA]</scope>
    <source>
        <strain evidence="6">DSM 26879</strain>
    </source>
</reference>
<feature type="domain" description="HTH luxR-type" evidence="4">
    <location>
        <begin position="166"/>
        <end position="231"/>
    </location>
</feature>
<dbReference type="InterPro" id="IPR036388">
    <property type="entry name" value="WH-like_DNA-bd_sf"/>
</dbReference>
<dbReference type="STRING" id="390270.SAMN04488005_2288"/>
<dbReference type="EMBL" id="FOYP01000001">
    <property type="protein sequence ID" value="SFR46766.1"/>
    <property type="molecule type" value="Genomic_DNA"/>
</dbReference>
<dbReference type="Gene3D" id="3.30.450.80">
    <property type="entry name" value="Transcription factor LuxR-like, autoinducer-binding domain"/>
    <property type="match status" value="1"/>
</dbReference>
<name>A0A1I6GX84_9RHOB</name>
<dbReference type="InterPro" id="IPR005143">
    <property type="entry name" value="TF_LuxR_autoind-bd_dom"/>
</dbReference>
<dbReference type="SUPFAM" id="SSF75516">
    <property type="entry name" value="Pheromone-binding domain of LuxR-like quorum-sensing transcription factors"/>
    <property type="match status" value="1"/>
</dbReference>
<dbReference type="PROSITE" id="PS50043">
    <property type="entry name" value="HTH_LUXR_2"/>
    <property type="match status" value="1"/>
</dbReference>
<dbReference type="InterPro" id="IPR016032">
    <property type="entry name" value="Sig_transdc_resp-reg_C-effctor"/>
</dbReference>
<evidence type="ECO:0000256" key="3">
    <source>
        <dbReference type="ARBA" id="ARBA00023163"/>
    </source>
</evidence>
<dbReference type="InterPro" id="IPR000792">
    <property type="entry name" value="Tscrpt_reg_LuxR_C"/>
</dbReference>
<proteinExistence type="predicted"/>
<dbReference type="PANTHER" id="PTHR44688">
    <property type="entry name" value="DNA-BINDING TRANSCRIPTIONAL ACTIVATOR DEVR_DOSR"/>
    <property type="match status" value="1"/>
</dbReference>
<dbReference type="InterPro" id="IPR036693">
    <property type="entry name" value="TF_LuxR_autoind-bd_dom_sf"/>
</dbReference>
<dbReference type="PANTHER" id="PTHR44688:SF16">
    <property type="entry name" value="DNA-BINDING TRANSCRIPTIONAL ACTIVATOR DEVR_DOSR"/>
    <property type="match status" value="1"/>
</dbReference>
<dbReference type="SUPFAM" id="SSF46894">
    <property type="entry name" value="C-terminal effector domain of the bipartite response regulators"/>
    <property type="match status" value="1"/>
</dbReference>
<dbReference type="GO" id="GO:0006355">
    <property type="term" value="P:regulation of DNA-templated transcription"/>
    <property type="evidence" value="ECO:0007669"/>
    <property type="project" value="InterPro"/>
</dbReference>
<sequence length="252" mass="28345">MELNSFLQSLERADALEQIQDLTVQLRDMFAVDHAVYHWLSADGEQYGFGTYDPVWVQRYVEKDYMRIDPVIIGCFQRFHPVDWRQLDWSSRAAKAFRKDAIAHGVGNQGLSFPIRGPNGQLALLTASHCTDDRSWDRFVHANQREWILIAHFLNLKALLLAAQRRPAPTRQLSPREVEALTFLGMGHGRAKVAELLEISEHTLRAYIESARFKLGALNTTHAVARAVSEGLIVVGGAARNASGGWPGRETD</sequence>
<evidence type="ECO:0000313" key="6">
    <source>
        <dbReference type="Proteomes" id="UP000199478"/>
    </source>
</evidence>
<keyword evidence="1" id="KW-0805">Transcription regulation</keyword>
<dbReference type="Gene3D" id="1.10.10.10">
    <property type="entry name" value="Winged helix-like DNA-binding domain superfamily/Winged helix DNA-binding domain"/>
    <property type="match status" value="1"/>
</dbReference>
<organism evidence="5 6">
    <name type="scientific">Yoonia tamlensis</name>
    <dbReference type="NCBI Taxonomy" id="390270"/>
    <lineage>
        <taxon>Bacteria</taxon>
        <taxon>Pseudomonadati</taxon>
        <taxon>Pseudomonadota</taxon>
        <taxon>Alphaproteobacteria</taxon>
        <taxon>Rhodobacterales</taxon>
        <taxon>Paracoccaceae</taxon>
        <taxon>Yoonia</taxon>
    </lineage>
</organism>
<keyword evidence="2" id="KW-0238">DNA-binding</keyword>
<dbReference type="Pfam" id="PF00196">
    <property type="entry name" value="GerE"/>
    <property type="match status" value="1"/>
</dbReference>
<evidence type="ECO:0000313" key="5">
    <source>
        <dbReference type="EMBL" id="SFR46766.1"/>
    </source>
</evidence>
<keyword evidence="3" id="KW-0804">Transcription</keyword>
<protein>
    <submittedName>
        <fullName evidence="5">Regulatory protein, luxR family</fullName>
    </submittedName>
</protein>
<dbReference type="Pfam" id="PF03472">
    <property type="entry name" value="Autoind_bind"/>
    <property type="match status" value="1"/>
</dbReference>
<evidence type="ECO:0000256" key="2">
    <source>
        <dbReference type="ARBA" id="ARBA00023125"/>
    </source>
</evidence>
<dbReference type="SMART" id="SM00421">
    <property type="entry name" value="HTH_LUXR"/>
    <property type="match status" value="1"/>
</dbReference>
<dbReference type="PRINTS" id="PR00038">
    <property type="entry name" value="HTHLUXR"/>
</dbReference>
<evidence type="ECO:0000256" key="1">
    <source>
        <dbReference type="ARBA" id="ARBA00023015"/>
    </source>
</evidence>
<gene>
    <name evidence="5" type="ORF">SAMN04488005_2288</name>
</gene>
<evidence type="ECO:0000259" key="4">
    <source>
        <dbReference type="PROSITE" id="PS50043"/>
    </source>
</evidence>
<keyword evidence="6" id="KW-1185">Reference proteome</keyword>
<dbReference type="AlphaFoldDB" id="A0A1I6GX84"/>
<dbReference type="Proteomes" id="UP000199478">
    <property type="component" value="Unassembled WGS sequence"/>
</dbReference>
<dbReference type="GO" id="GO:0003677">
    <property type="term" value="F:DNA binding"/>
    <property type="evidence" value="ECO:0007669"/>
    <property type="project" value="UniProtKB-KW"/>
</dbReference>
<accession>A0A1I6GX84</accession>